<sequence>MKNSWTNTISGFARIKIVGKYTELFLNRCIREKVSIWHIRRVGEETMVCYVALEDVKRIRPIVKATKVKVYFIERKGAPFLLRRMISRGGFVGGVLSFIAILFVLSNMVWNISIDGASPKVEHQLTQAVNELGIKKGRFHFLLPSVEEIQMKVTSEIEEATWIGVTLNGTTYHFNVVEQTFPEKQAPVSPRHLVAKKKAIVYDIFVEQGQGKVTPNSFVEKGQMLISGFIGKEGKMEIAPAKGKILGEIWYKSNVSIPLVSEFATLTGESKKHYSISVLNVTLPIWGFGKPEFTEYEINEYSHNLRFLKWILPIKYNRKYFLEKETLIIEYSEEEAISIATLMAREELLKKLDKDAIIKGEKILHETIENGKVKLMIHYQVIEDIATSQPIIQGD</sequence>
<reference evidence="2 4" key="1">
    <citation type="submission" date="2016-10" db="EMBL/GenBank/DDBJ databases">
        <title>Draft genome sequences of four alkaliphilic bacteria belonging to the Anaerobacillus genus.</title>
        <authorList>
            <person name="Bassil N.M."/>
            <person name="Lloyd J.R."/>
        </authorList>
    </citation>
    <scope>NUCLEOTIDE SEQUENCE [LARGE SCALE GENOMIC DNA]</scope>
    <source>
        <strain evidence="2 4">NB2006</strain>
    </source>
</reference>
<organism evidence="2 4">
    <name type="scientific">Anaerobacillus isosaccharinicus</name>
    <dbReference type="NCBI Taxonomy" id="1532552"/>
    <lineage>
        <taxon>Bacteria</taxon>
        <taxon>Bacillati</taxon>
        <taxon>Bacillota</taxon>
        <taxon>Bacilli</taxon>
        <taxon>Bacillales</taxon>
        <taxon>Bacillaceae</taxon>
        <taxon>Anaerobacillus</taxon>
    </lineage>
</organism>
<dbReference type="EMBL" id="CP063356">
    <property type="protein sequence ID" value="QOY36185.1"/>
    <property type="molecule type" value="Genomic_DNA"/>
</dbReference>
<keyword evidence="1" id="KW-0472">Membrane</keyword>
<reference evidence="3 4" key="3">
    <citation type="journal article" date="2019" name="Int. J. Syst. Evol. Microbiol.">
        <title>Anaerobacillus isosaccharinicus sp. nov., an alkaliphilic bacterium which degrades isosaccharinic acid.</title>
        <authorList>
            <person name="Bassil N.M."/>
            <person name="Lloyd J.R."/>
        </authorList>
    </citation>
    <scope>NUCLEOTIDE SEQUENCE [LARGE SCALE GENOMIC DNA]</scope>
    <source>
        <strain evidence="3 4">NB2006</strain>
    </source>
</reference>
<evidence type="ECO:0000313" key="3">
    <source>
        <dbReference type="EMBL" id="QOY36185.1"/>
    </source>
</evidence>
<dbReference type="NCBIfam" id="TIGR02876">
    <property type="entry name" value="spore_yqfD"/>
    <property type="match status" value="1"/>
</dbReference>
<dbReference type="KEGG" id="aia:AWH56_000355"/>
<proteinExistence type="predicted"/>
<dbReference type="Pfam" id="PF06898">
    <property type="entry name" value="YqfD"/>
    <property type="match status" value="1"/>
</dbReference>
<dbReference type="PIRSF" id="PIRSF029895">
    <property type="entry name" value="SpoIV"/>
    <property type="match status" value="1"/>
</dbReference>
<gene>
    <name evidence="3" type="primary">yqfD</name>
    <name evidence="3" type="ORF">AWH56_000355</name>
    <name evidence="2" type="ORF">AWH56_12320</name>
</gene>
<feature type="transmembrane region" description="Helical" evidence="1">
    <location>
        <begin position="90"/>
        <end position="110"/>
    </location>
</feature>
<name>A0A1S2LRP2_9BACI</name>
<dbReference type="OrthoDB" id="1640349at2"/>
<evidence type="ECO:0000256" key="1">
    <source>
        <dbReference type="SAM" id="Phobius"/>
    </source>
</evidence>
<reference evidence="3 4" key="2">
    <citation type="journal article" date="2017" name="Genome Announc.">
        <title>Draft Genome Sequences of Four Alkaliphilic Bacteria Belonging to the Anaerobacillus Genus.</title>
        <authorList>
            <person name="Bassil N.M."/>
            <person name="Lloyd J.R."/>
        </authorList>
    </citation>
    <scope>NUCLEOTIDE SEQUENCE [LARGE SCALE GENOMIC DNA]</scope>
    <source>
        <strain evidence="3 4">NB2006</strain>
    </source>
</reference>
<reference evidence="3" key="4">
    <citation type="submission" date="2020-10" db="EMBL/GenBank/DDBJ databases">
        <authorList>
            <person name="Bassil N.M."/>
            <person name="Lloyd J.R."/>
        </authorList>
    </citation>
    <scope>NUCLEOTIDE SEQUENCE</scope>
    <source>
        <strain evidence="3">NB2006</strain>
    </source>
</reference>
<dbReference type="EMBL" id="LQXD01000109">
    <property type="protein sequence ID" value="OIJ14994.1"/>
    <property type="molecule type" value="Genomic_DNA"/>
</dbReference>
<keyword evidence="4" id="KW-1185">Reference proteome</keyword>
<dbReference type="Proteomes" id="UP000180175">
    <property type="component" value="Chromosome"/>
</dbReference>
<dbReference type="AlphaFoldDB" id="A0A1S2LRP2"/>
<protein>
    <submittedName>
        <fullName evidence="2">Sporulation protein YqfD</fullName>
    </submittedName>
</protein>
<keyword evidence="1" id="KW-0812">Transmembrane</keyword>
<evidence type="ECO:0000313" key="2">
    <source>
        <dbReference type="EMBL" id="OIJ14994.1"/>
    </source>
</evidence>
<dbReference type="InterPro" id="IPR010690">
    <property type="entry name" value="YqfD"/>
</dbReference>
<keyword evidence="1" id="KW-1133">Transmembrane helix</keyword>
<accession>A0A1S2LRP2</accession>
<dbReference type="RefSeq" id="WP_071317384.1">
    <property type="nucleotide sequence ID" value="NZ_CP063356.2"/>
</dbReference>
<evidence type="ECO:0000313" key="4">
    <source>
        <dbReference type="Proteomes" id="UP000180175"/>
    </source>
</evidence>